<evidence type="ECO:0000256" key="1">
    <source>
        <dbReference type="ARBA" id="ARBA00001947"/>
    </source>
</evidence>
<evidence type="ECO:0000256" key="8">
    <source>
        <dbReference type="ARBA" id="ARBA00023049"/>
    </source>
</evidence>
<evidence type="ECO:0000313" key="12">
    <source>
        <dbReference type="EMBL" id="RRD29557.1"/>
    </source>
</evidence>
<dbReference type="NCBIfam" id="NF002759">
    <property type="entry name" value="PRK02813.1"/>
    <property type="match status" value="1"/>
</dbReference>
<dbReference type="InterPro" id="IPR023358">
    <property type="entry name" value="Peptidase_M18_dom2"/>
</dbReference>
<dbReference type="GO" id="GO:0006508">
    <property type="term" value="P:proteolysis"/>
    <property type="evidence" value="ECO:0007669"/>
    <property type="project" value="UniProtKB-KW"/>
</dbReference>
<evidence type="ECO:0000313" key="13">
    <source>
        <dbReference type="Proteomes" id="UP000271272"/>
    </source>
</evidence>
<evidence type="ECO:0000256" key="11">
    <source>
        <dbReference type="SAM" id="MobiDB-lite"/>
    </source>
</evidence>
<dbReference type="Proteomes" id="UP000271272">
    <property type="component" value="Unassembled WGS sequence"/>
</dbReference>
<sequence>MTTPDSESTTSPTESTSPAEPTGPAGTVVTDSPGPAAATAALAGPLHDEEAYTDSLISFVTASPSSYHAAAETARRLEAAGFQPMRETEAWEGAPARGHVIRDGAIIAWILPEALAADAGWRIVGAHTDSPALKLKPRAAVVREGIQALGVEVYGGPLLNSFLDRELGLAGRLVTRDGAAHLVRTGPVARVAQVAPHLDRSVNDSLHLDRQAHLMPLWSLPAPGAGPEALRQWARPDAPEHHLCRLAGIDPDDLALHDVVTYPTQAPARFGARGEMLASSRLDNLSSVHAALRALEELAAPGAPAPAGPLLMVANDHEEVGSQTRSGAGGPFLESILERLSRALGVEGEARAAMLARSLCVSADAAHAAHPAYGHLHDPMVRPVLGGGPVLKINAQQRYATDATGAAVWARACAAAGVPSQDFVSNNAVPCGSTIGPITATRLGMTTIDVGQALLSMHSQREMCAVSDGPLLARALHAYWLGA</sequence>
<evidence type="ECO:0000256" key="9">
    <source>
        <dbReference type="RuleBase" id="RU004386"/>
    </source>
</evidence>
<keyword evidence="7 9" id="KW-0862">Zinc</keyword>
<dbReference type="GO" id="GO:0008270">
    <property type="term" value="F:zinc ion binding"/>
    <property type="evidence" value="ECO:0007669"/>
    <property type="project" value="InterPro"/>
</dbReference>
<dbReference type="PRINTS" id="PR00932">
    <property type="entry name" value="AMINO1PTASE"/>
</dbReference>
<keyword evidence="6 9" id="KW-0378">Hydrolase</keyword>
<protein>
    <recommendedName>
        <fullName evidence="10">M18 family aminopeptidase</fullName>
        <ecNumber evidence="10">3.4.11.-</ecNumber>
    </recommendedName>
</protein>
<evidence type="ECO:0000256" key="5">
    <source>
        <dbReference type="ARBA" id="ARBA00022723"/>
    </source>
</evidence>
<dbReference type="Gene3D" id="2.30.250.10">
    <property type="entry name" value="Aminopeptidase i, Domain 2"/>
    <property type="match status" value="1"/>
</dbReference>
<dbReference type="SUPFAM" id="SSF101821">
    <property type="entry name" value="Aminopeptidase/glucanase lid domain"/>
    <property type="match status" value="1"/>
</dbReference>
<evidence type="ECO:0000256" key="7">
    <source>
        <dbReference type="ARBA" id="ARBA00022833"/>
    </source>
</evidence>
<dbReference type="InterPro" id="IPR001948">
    <property type="entry name" value="Peptidase_M18"/>
</dbReference>
<keyword evidence="3 9" id="KW-0031">Aminopeptidase</keyword>
<evidence type="ECO:0000256" key="4">
    <source>
        <dbReference type="ARBA" id="ARBA00022670"/>
    </source>
</evidence>
<dbReference type="GO" id="GO:0005737">
    <property type="term" value="C:cytoplasm"/>
    <property type="evidence" value="ECO:0007669"/>
    <property type="project" value="UniProtKB-ARBA"/>
</dbReference>
<feature type="compositionally biased region" description="Low complexity" evidence="11">
    <location>
        <begin position="1"/>
        <end position="24"/>
    </location>
</feature>
<reference evidence="12 13" key="1">
    <citation type="submission" date="2018-11" db="EMBL/GenBank/DDBJ databases">
        <title>Genomes From Bacteria Associated with the Canine Oral Cavity: a Test Case for Automated Genome-Based Taxonomic Assignment.</title>
        <authorList>
            <person name="Coil D.A."/>
            <person name="Jospin G."/>
            <person name="Darling A.E."/>
            <person name="Wallis C."/>
            <person name="Davis I.J."/>
            <person name="Harris S."/>
            <person name="Eisen J.A."/>
            <person name="Holcombe L.J."/>
            <person name="O'Flynn C."/>
        </authorList>
    </citation>
    <scope>NUCLEOTIDE SEQUENCE [LARGE SCALE GENOMIC DNA]</scope>
    <source>
        <strain evidence="12 13">OH5050</strain>
    </source>
</reference>
<dbReference type="AlphaFoldDB" id="A0A3P1V7C1"/>
<comment type="similarity">
    <text evidence="2 9">Belongs to the peptidase M18 family.</text>
</comment>
<dbReference type="PANTHER" id="PTHR28570:SF3">
    <property type="entry name" value="ASPARTYL AMINOPEPTIDASE"/>
    <property type="match status" value="1"/>
</dbReference>
<dbReference type="RefSeq" id="WP_124933588.1">
    <property type="nucleotide sequence ID" value="NZ_RQZC01000006.1"/>
</dbReference>
<keyword evidence="8 9" id="KW-0482">Metalloprotease</keyword>
<dbReference type="PANTHER" id="PTHR28570">
    <property type="entry name" value="ASPARTYL AMINOPEPTIDASE"/>
    <property type="match status" value="1"/>
</dbReference>
<name>A0A3P1V7C1_9ACTO</name>
<evidence type="ECO:0000256" key="3">
    <source>
        <dbReference type="ARBA" id="ARBA00022438"/>
    </source>
</evidence>
<dbReference type="SUPFAM" id="SSF53187">
    <property type="entry name" value="Zn-dependent exopeptidases"/>
    <property type="match status" value="1"/>
</dbReference>
<evidence type="ECO:0000256" key="10">
    <source>
        <dbReference type="RuleBase" id="RU004387"/>
    </source>
</evidence>
<dbReference type="EMBL" id="RQZC01000006">
    <property type="protein sequence ID" value="RRD29557.1"/>
    <property type="molecule type" value="Genomic_DNA"/>
</dbReference>
<dbReference type="GO" id="GO:0008237">
    <property type="term" value="F:metallopeptidase activity"/>
    <property type="evidence" value="ECO:0007669"/>
    <property type="project" value="UniProtKB-KW"/>
</dbReference>
<evidence type="ECO:0000256" key="2">
    <source>
        <dbReference type="ARBA" id="ARBA00008290"/>
    </source>
</evidence>
<organism evidence="12 13">
    <name type="scientific">Actinomyces bowdenii</name>
    <dbReference type="NCBI Taxonomy" id="131109"/>
    <lineage>
        <taxon>Bacteria</taxon>
        <taxon>Bacillati</taxon>
        <taxon>Actinomycetota</taxon>
        <taxon>Actinomycetes</taxon>
        <taxon>Actinomycetales</taxon>
        <taxon>Actinomycetaceae</taxon>
        <taxon>Actinomyces</taxon>
    </lineage>
</organism>
<evidence type="ECO:0000256" key="6">
    <source>
        <dbReference type="ARBA" id="ARBA00022801"/>
    </source>
</evidence>
<keyword evidence="5 9" id="KW-0479">Metal-binding</keyword>
<keyword evidence="4 9" id="KW-0645">Protease</keyword>
<dbReference type="OrthoDB" id="5288740at2"/>
<comment type="caution">
    <text evidence="12">The sequence shown here is derived from an EMBL/GenBank/DDBJ whole genome shotgun (WGS) entry which is preliminary data.</text>
</comment>
<dbReference type="GO" id="GO:0004177">
    <property type="term" value="F:aminopeptidase activity"/>
    <property type="evidence" value="ECO:0007669"/>
    <property type="project" value="UniProtKB-KW"/>
</dbReference>
<dbReference type="Gene3D" id="3.40.630.10">
    <property type="entry name" value="Zn peptidases"/>
    <property type="match status" value="1"/>
</dbReference>
<dbReference type="EC" id="3.4.11.-" evidence="10"/>
<keyword evidence="13" id="KW-1185">Reference proteome</keyword>
<gene>
    <name evidence="12" type="ORF">EII10_05935</name>
</gene>
<feature type="region of interest" description="Disordered" evidence="11">
    <location>
        <begin position="1"/>
        <end position="36"/>
    </location>
</feature>
<comment type="cofactor">
    <cofactor evidence="1 10">
        <name>Zn(2+)</name>
        <dbReference type="ChEBI" id="CHEBI:29105"/>
    </cofactor>
</comment>
<proteinExistence type="inferred from homology"/>
<dbReference type="Pfam" id="PF02127">
    <property type="entry name" value="Peptidase_M18"/>
    <property type="match status" value="1"/>
</dbReference>
<accession>A0A3P1V7C1</accession>